<organism evidence="1">
    <name type="scientific">Arion vulgaris</name>
    <dbReference type="NCBI Taxonomy" id="1028688"/>
    <lineage>
        <taxon>Eukaryota</taxon>
        <taxon>Metazoa</taxon>
        <taxon>Spiralia</taxon>
        <taxon>Lophotrochozoa</taxon>
        <taxon>Mollusca</taxon>
        <taxon>Gastropoda</taxon>
        <taxon>Heterobranchia</taxon>
        <taxon>Euthyneura</taxon>
        <taxon>Panpulmonata</taxon>
        <taxon>Eupulmonata</taxon>
        <taxon>Stylommatophora</taxon>
        <taxon>Helicina</taxon>
        <taxon>Arionoidea</taxon>
        <taxon>Arionidae</taxon>
        <taxon>Arion</taxon>
    </lineage>
</organism>
<gene>
    <name evidence="1" type="primary">ORF72259</name>
    <name evidence="2" type="synonym">ORF72262</name>
</gene>
<proteinExistence type="predicted"/>
<name>A0A0B6ZQH7_9EUPU</name>
<sequence>MARDRNVEGLQQSIFDTEMHLMMIVDKLRAHDRLEVSALASKIGGLCPISS</sequence>
<accession>A0A0B6ZQH7</accession>
<reference evidence="1" key="1">
    <citation type="submission" date="2014-12" db="EMBL/GenBank/DDBJ databases">
        <title>Insight into the proteome of Arion vulgaris.</title>
        <authorList>
            <person name="Aradska J."/>
            <person name="Bulat T."/>
            <person name="Smidak R."/>
            <person name="Sarate P."/>
            <person name="Gangsoo J."/>
            <person name="Sialana F."/>
            <person name="Bilban M."/>
            <person name="Lubec G."/>
        </authorList>
    </citation>
    <scope>NUCLEOTIDE SEQUENCE</scope>
    <source>
        <tissue evidence="1">Skin</tissue>
    </source>
</reference>
<evidence type="ECO:0000313" key="1">
    <source>
        <dbReference type="EMBL" id="CEK69955.1"/>
    </source>
</evidence>
<evidence type="ECO:0000313" key="2">
    <source>
        <dbReference type="EMBL" id="CEK69956.1"/>
    </source>
</evidence>
<dbReference type="AlphaFoldDB" id="A0A0B6ZQH7"/>
<protein>
    <submittedName>
        <fullName evidence="1">Uncharacterized protein</fullName>
    </submittedName>
</protein>
<dbReference type="EMBL" id="HACG01023090">
    <property type="protein sequence ID" value="CEK69955.1"/>
    <property type="molecule type" value="Transcribed_RNA"/>
</dbReference>
<dbReference type="EMBL" id="HACG01023091">
    <property type="protein sequence ID" value="CEK69956.1"/>
    <property type="molecule type" value="Transcribed_RNA"/>
</dbReference>